<organism evidence="1 2">
    <name type="scientific">Candidatus Lactobacillus pullistercoris</name>
    <dbReference type="NCBI Taxonomy" id="2838636"/>
    <lineage>
        <taxon>Bacteria</taxon>
        <taxon>Bacillati</taxon>
        <taxon>Bacillota</taxon>
        <taxon>Bacilli</taxon>
        <taxon>Lactobacillales</taxon>
        <taxon>Lactobacillaceae</taxon>
        <taxon>Lactobacillus</taxon>
    </lineage>
</organism>
<comment type="caution">
    <text evidence="1">The sequence shown here is derived from an EMBL/GenBank/DDBJ whole genome shotgun (WGS) entry which is preliminary data.</text>
</comment>
<dbReference type="AlphaFoldDB" id="A0A9E2KPB2"/>
<reference evidence="1" key="2">
    <citation type="submission" date="2021-04" db="EMBL/GenBank/DDBJ databases">
        <authorList>
            <person name="Gilroy R."/>
        </authorList>
    </citation>
    <scope>NUCLEOTIDE SEQUENCE</scope>
    <source>
        <strain evidence="1">F6-686</strain>
    </source>
</reference>
<protein>
    <submittedName>
        <fullName evidence="1">Uncharacterized protein</fullName>
    </submittedName>
</protein>
<gene>
    <name evidence="1" type="ORF">H9806_00800</name>
</gene>
<proteinExistence type="predicted"/>
<accession>A0A9E2KPB2</accession>
<dbReference type="Proteomes" id="UP000823844">
    <property type="component" value="Unassembled WGS sequence"/>
</dbReference>
<reference evidence="1" key="1">
    <citation type="journal article" date="2021" name="PeerJ">
        <title>Extensive microbial diversity within the chicken gut microbiome revealed by metagenomics and culture.</title>
        <authorList>
            <person name="Gilroy R."/>
            <person name="Ravi A."/>
            <person name="Getino M."/>
            <person name="Pursley I."/>
            <person name="Horton D.L."/>
            <person name="Alikhan N.F."/>
            <person name="Baker D."/>
            <person name="Gharbi K."/>
            <person name="Hall N."/>
            <person name="Watson M."/>
            <person name="Adriaenssens E.M."/>
            <person name="Foster-Nyarko E."/>
            <person name="Jarju S."/>
            <person name="Secka A."/>
            <person name="Antonio M."/>
            <person name="Oren A."/>
            <person name="Chaudhuri R.R."/>
            <person name="La Ragione R."/>
            <person name="Hildebrand F."/>
            <person name="Pallen M.J."/>
        </authorList>
    </citation>
    <scope>NUCLEOTIDE SEQUENCE</scope>
    <source>
        <strain evidence="1">F6-686</strain>
    </source>
</reference>
<name>A0A9E2KPB2_9LACO</name>
<evidence type="ECO:0000313" key="2">
    <source>
        <dbReference type="Proteomes" id="UP000823844"/>
    </source>
</evidence>
<evidence type="ECO:0000313" key="1">
    <source>
        <dbReference type="EMBL" id="MBU3827710.1"/>
    </source>
</evidence>
<sequence>MITQDQINKFKKLEAHQVNSDKISFDGLKVVYLDVPAKIHFPKLKDESGKVKKDEDGRDMRSTTTDGWLFTFSELGTSQVVKAVLPKKYTLEMNDWYIVSGKGYRMRNANMLYLDEACHIKNYQ</sequence>
<dbReference type="EMBL" id="JAHLFT010000011">
    <property type="protein sequence ID" value="MBU3827710.1"/>
    <property type="molecule type" value="Genomic_DNA"/>
</dbReference>